<keyword evidence="3" id="KW-1185">Reference proteome</keyword>
<dbReference type="AlphaFoldDB" id="A0A835EC69"/>
<sequence length="64" mass="7025">MQVPRPPLGNYHHSDLGPAGMGSLALAAAAAQMWRIVRIHQRTYTLASWPDHLLSLAVVAWHVS</sequence>
<keyword evidence="1" id="KW-0472">Membrane</keyword>
<comment type="caution">
    <text evidence="2">The sequence shown here is derived from an EMBL/GenBank/DDBJ whole genome shotgun (WGS) entry which is preliminary data.</text>
</comment>
<feature type="transmembrane region" description="Helical" evidence="1">
    <location>
        <begin position="20"/>
        <end position="37"/>
    </location>
</feature>
<protein>
    <submittedName>
        <fullName evidence="2">Uncharacterized protein</fullName>
    </submittedName>
</protein>
<organism evidence="2 3">
    <name type="scientific">Digitaria exilis</name>
    <dbReference type="NCBI Taxonomy" id="1010633"/>
    <lineage>
        <taxon>Eukaryota</taxon>
        <taxon>Viridiplantae</taxon>
        <taxon>Streptophyta</taxon>
        <taxon>Embryophyta</taxon>
        <taxon>Tracheophyta</taxon>
        <taxon>Spermatophyta</taxon>
        <taxon>Magnoliopsida</taxon>
        <taxon>Liliopsida</taxon>
        <taxon>Poales</taxon>
        <taxon>Poaceae</taxon>
        <taxon>PACMAD clade</taxon>
        <taxon>Panicoideae</taxon>
        <taxon>Panicodae</taxon>
        <taxon>Paniceae</taxon>
        <taxon>Anthephorinae</taxon>
        <taxon>Digitaria</taxon>
    </lineage>
</organism>
<evidence type="ECO:0000313" key="3">
    <source>
        <dbReference type="Proteomes" id="UP000636709"/>
    </source>
</evidence>
<keyword evidence="1" id="KW-0812">Transmembrane</keyword>
<dbReference type="EMBL" id="JACEFO010002197">
    <property type="protein sequence ID" value="KAF8674299.1"/>
    <property type="molecule type" value="Genomic_DNA"/>
</dbReference>
<evidence type="ECO:0000313" key="2">
    <source>
        <dbReference type="EMBL" id="KAF8674299.1"/>
    </source>
</evidence>
<keyword evidence="1" id="KW-1133">Transmembrane helix</keyword>
<name>A0A835EC69_9POAL</name>
<dbReference type="Proteomes" id="UP000636709">
    <property type="component" value="Unassembled WGS sequence"/>
</dbReference>
<reference evidence="2" key="1">
    <citation type="submission" date="2020-07" db="EMBL/GenBank/DDBJ databases">
        <title>Genome sequence and genetic diversity analysis of an under-domesticated orphan crop, white fonio (Digitaria exilis).</title>
        <authorList>
            <person name="Bennetzen J.L."/>
            <person name="Chen S."/>
            <person name="Ma X."/>
            <person name="Wang X."/>
            <person name="Yssel A.E.J."/>
            <person name="Chaluvadi S.R."/>
            <person name="Johnson M."/>
            <person name="Gangashetty P."/>
            <person name="Hamidou F."/>
            <person name="Sanogo M.D."/>
            <person name="Zwaenepoel A."/>
            <person name="Wallace J."/>
            <person name="Van De Peer Y."/>
            <person name="Van Deynze A."/>
        </authorList>
    </citation>
    <scope>NUCLEOTIDE SEQUENCE</scope>
    <source>
        <tissue evidence="2">Leaves</tissue>
    </source>
</reference>
<gene>
    <name evidence="2" type="ORF">HU200_048122</name>
</gene>
<evidence type="ECO:0000256" key="1">
    <source>
        <dbReference type="SAM" id="Phobius"/>
    </source>
</evidence>
<accession>A0A835EC69</accession>
<proteinExistence type="predicted"/>